<organism evidence="1 2">
    <name type="scientific">Solibacillus merdavium</name>
    <dbReference type="NCBI Taxonomy" id="2762218"/>
    <lineage>
        <taxon>Bacteria</taxon>
        <taxon>Bacillati</taxon>
        <taxon>Bacillota</taxon>
        <taxon>Bacilli</taxon>
        <taxon>Bacillales</taxon>
        <taxon>Caryophanaceae</taxon>
        <taxon>Solibacillus</taxon>
    </lineage>
</organism>
<protein>
    <submittedName>
        <fullName evidence="1">Uncharacterized protein</fullName>
    </submittedName>
</protein>
<accession>A0ABR8XLZ3</accession>
<proteinExistence type="predicted"/>
<name>A0ABR8XLZ3_9BACL</name>
<gene>
    <name evidence="1" type="ORF">H9632_07560</name>
</gene>
<sequence length="325" mass="38653">MRFSKYFNLKEYSQKDFEFIDIRIDWDNKLFIDPTRIEAENDELAIECDQIILDFFNTVLDLYENKQIEEARSNLVYSGESNEIYLGYTEGFPQGTGNSEEELNEIFNFIHIKELISKGLIGRIEDLHVFIDKFGCDKMSDLIASLIKKKLVEFTIQQCEIYNIKRDFKLERKFWNHMNNKWEEFVEYVPSIKGVGKRDFPIVLVPKKFVVSSYLYDAEKYWGKIVSIRRQEYHRQEQTLLYLNKANNRGQLNKKEIWDYESKGRSLKEYLIDYTENDLTAIDSFREGIKNTQRSNENNALSDEDIDQIINDSMNEQSIDKEIRG</sequence>
<evidence type="ECO:0000313" key="2">
    <source>
        <dbReference type="Proteomes" id="UP000600565"/>
    </source>
</evidence>
<dbReference type="RefSeq" id="WP_191703500.1">
    <property type="nucleotide sequence ID" value="NZ_JACSPW010000005.1"/>
</dbReference>
<dbReference type="EMBL" id="JACSPW010000005">
    <property type="protein sequence ID" value="MBD8032921.1"/>
    <property type="molecule type" value="Genomic_DNA"/>
</dbReference>
<comment type="caution">
    <text evidence="1">The sequence shown here is derived from an EMBL/GenBank/DDBJ whole genome shotgun (WGS) entry which is preliminary data.</text>
</comment>
<evidence type="ECO:0000313" key="1">
    <source>
        <dbReference type="EMBL" id="MBD8032921.1"/>
    </source>
</evidence>
<reference evidence="1 2" key="1">
    <citation type="submission" date="2020-08" db="EMBL/GenBank/DDBJ databases">
        <title>A Genomic Blueprint of the Chicken Gut Microbiome.</title>
        <authorList>
            <person name="Gilroy R."/>
            <person name="Ravi A."/>
            <person name="Getino M."/>
            <person name="Pursley I."/>
            <person name="Horton D.L."/>
            <person name="Alikhan N.-F."/>
            <person name="Baker D."/>
            <person name="Gharbi K."/>
            <person name="Hall N."/>
            <person name="Watson M."/>
            <person name="Adriaenssens E.M."/>
            <person name="Foster-Nyarko E."/>
            <person name="Jarju S."/>
            <person name="Secka A."/>
            <person name="Antonio M."/>
            <person name="Oren A."/>
            <person name="Chaudhuri R."/>
            <person name="La Ragione R.M."/>
            <person name="Hildebrand F."/>
            <person name="Pallen M.J."/>
        </authorList>
    </citation>
    <scope>NUCLEOTIDE SEQUENCE [LARGE SCALE GENOMIC DNA]</scope>
    <source>
        <strain evidence="1 2">Sa1YVA6</strain>
    </source>
</reference>
<keyword evidence="2" id="KW-1185">Reference proteome</keyword>
<dbReference type="Proteomes" id="UP000600565">
    <property type="component" value="Unassembled WGS sequence"/>
</dbReference>